<reference evidence="1" key="1">
    <citation type="submission" date="2006-06" db="EMBL/GenBank/DDBJ databases">
        <title>Complete sequence of Trichodesmium erythraeum IMS101.</title>
        <authorList>
            <consortium name="US DOE Joint Genome Institute"/>
            <person name="Copeland A."/>
            <person name="Lucas S."/>
            <person name="Lapidus A."/>
            <person name="Barry K."/>
            <person name="Detter J.C."/>
            <person name="Glavina del Rio T."/>
            <person name="Hammon N."/>
            <person name="Israni S."/>
            <person name="Dalin E."/>
            <person name="Tice H."/>
            <person name="Pitluck S."/>
            <person name="Kiss H."/>
            <person name="Munk A.C."/>
            <person name="Brettin T."/>
            <person name="Bruce D."/>
            <person name="Han C."/>
            <person name="Tapia R."/>
            <person name="Gilna P."/>
            <person name="Schmutz J."/>
            <person name="Larimer F."/>
            <person name="Land M."/>
            <person name="Hauser L."/>
            <person name="Kyrpides N."/>
            <person name="Kim E."/>
            <person name="Richardson P."/>
        </authorList>
    </citation>
    <scope>NUCLEOTIDE SEQUENCE [LARGE SCALE GENOMIC DNA]</scope>
    <source>
        <strain evidence="1">IMS101</strain>
    </source>
</reference>
<proteinExistence type="predicted"/>
<sequence length="109" mass="12688">MLPASYLIFDLILGIKESYKGMVSGERKNRQEELSVQPLNLELELISISQITLPESQEKYLPPERDEALFNSLIDQDSSLIPLLVRLIEIWVWENLKCSKAYYIRLSLF</sequence>
<dbReference type="KEGG" id="ter:Tery_0150"/>
<dbReference type="EMBL" id="CP000393">
    <property type="protein sequence ID" value="ABG49645.1"/>
    <property type="molecule type" value="Genomic_DNA"/>
</dbReference>
<dbReference type="AlphaFoldDB" id="Q11A29"/>
<protein>
    <submittedName>
        <fullName evidence="1">Uncharacterized protein</fullName>
    </submittedName>
</protein>
<dbReference type="HOGENOM" id="CLU_2182810_0_0_3"/>
<name>Q11A29_TRIEI</name>
<organism evidence="1">
    <name type="scientific">Trichodesmium erythraeum (strain IMS101)</name>
    <dbReference type="NCBI Taxonomy" id="203124"/>
    <lineage>
        <taxon>Bacteria</taxon>
        <taxon>Bacillati</taxon>
        <taxon>Cyanobacteriota</taxon>
        <taxon>Cyanophyceae</taxon>
        <taxon>Oscillatoriophycideae</taxon>
        <taxon>Oscillatoriales</taxon>
        <taxon>Microcoleaceae</taxon>
        <taxon>Trichodesmium</taxon>
    </lineage>
</organism>
<accession>Q11A29</accession>
<evidence type="ECO:0000313" key="1">
    <source>
        <dbReference type="EMBL" id="ABG49645.1"/>
    </source>
</evidence>
<gene>
    <name evidence="1" type="ordered locus">Tery_0150</name>
</gene>